<proteinExistence type="predicted"/>
<evidence type="ECO:0000256" key="1">
    <source>
        <dbReference type="SAM" id="MobiDB-lite"/>
    </source>
</evidence>
<dbReference type="EMBL" id="CADCVT010000495">
    <property type="protein sequence ID" value="CAA9538334.1"/>
    <property type="molecule type" value="Genomic_DNA"/>
</dbReference>
<reference evidence="2" key="1">
    <citation type="submission" date="2020-02" db="EMBL/GenBank/DDBJ databases">
        <authorList>
            <person name="Meier V. D."/>
        </authorList>
    </citation>
    <scope>NUCLEOTIDE SEQUENCE</scope>
    <source>
        <strain evidence="2">AVDCRST_MAG85</strain>
    </source>
</reference>
<name>A0A6J4U2H6_9ACTN</name>
<evidence type="ECO:0000313" key="2">
    <source>
        <dbReference type="EMBL" id="CAA9538334.1"/>
    </source>
</evidence>
<dbReference type="SUPFAM" id="SSF54909">
    <property type="entry name" value="Dimeric alpha+beta barrel"/>
    <property type="match status" value="1"/>
</dbReference>
<dbReference type="Pfam" id="PF07237">
    <property type="entry name" value="DUF1428"/>
    <property type="match status" value="1"/>
</dbReference>
<evidence type="ECO:0008006" key="3">
    <source>
        <dbReference type="Google" id="ProtNLM"/>
    </source>
</evidence>
<protein>
    <recommendedName>
        <fullName evidence="3">EthD domain-containing protein</fullName>
    </recommendedName>
</protein>
<gene>
    <name evidence="2" type="ORF">AVDCRST_MAG85-4347</name>
</gene>
<dbReference type="InterPro" id="IPR009874">
    <property type="entry name" value="DUF1428"/>
</dbReference>
<dbReference type="InterPro" id="IPR011008">
    <property type="entry name" value="Dimeric_a/b-barrel"/>
</dbReference>
<organism evidence="2">
    <name type="scientific">uncultured Solirubrobacteraceae bacterium</name>
    <dbReference type="NCBI Taxonomy" id="1162706"/>
    <lineage>
        <taxon>Bacteria</taxon>
        <taxon>Bacillati</taxon>
        <taxon>Actinomycetota</taxon>
        <taxon>Thermoleophilia</taxon>
        <taxon>Solirubrobacterales</taxon>
        <taxon>Solirubrobacteraceae</taxon>
        <taxon>environmental samples</taxon>
    </lineage>
</organism>
<sequence>MPTDEFSAARPSVTVKASSTDAEERTMASTTTQGYVDLYLLPVRAQTIDAYRDYATAFGEIVVEHGGLRYREFRGDDLGDRFPVGEDELMTAAIVEFTSRGHRDEVMEKVMSDARVEAFTGGDDLADMSKMRYGGFETFVSA</sequence>
<dbReference type="AlphaFoldDB" id="A0A6J4U2H6"/>
<accession>A0A6J4U2H6</accession>
<feature type="region of interest" description="Disordered" evidence="1">
    <location>
        <begin position="1"/>
        <end position="24"/>
    </location>
</feature>
<dbReference type="Gene3D" id="3.30.70.100">
    <property type="match status" value="1"/>
</dbReference>